<dbReference type="Pfam" id="PF07369">
    <property type="entry name" value="DUF1488"/>
    <property type="match status" value="1"/>
</dbReference>
<dbReference type="RefSeq" id="WP_064555493.1">
    <property type="nucleotide sequence ID" value="NZ_LXEO01000048.1"/>
</dbReference>
<keyword evidence="2" id="KW-1185">Reference proteome</keyword>
<name>A0A1B7HJY8_9ENTR</name>
<dbReference type="InterPro" id="IPR009962">
    <property type="entry name" value="DUF1488"/>
</dbReference>
<dbReference type="Gene3D" id="3.30.160.140">
    <property type="entry name" value="Shew3726-like"/>
    <property type="match status" value="1"/>
</dbReference>
<proteinExistence type="predicted"/>
<gene>
    <name evidence="1" type="ORF">M979_3097</name>
</gene>
<dbReference type="Proteomes" id="UP000078286">
    <property type="component" value="Unassembled WGS sequence"/>
</dbReference>
<comment type="caution">
    <text evidence="1">The sequence shown here is derived from an EMBL/GenBank/DDBJ whole genome shotgun (WGS) entry which is preliminary data.</text>
</comment>
<accession>A0A1B7HJY8</accession>
<protein>
    <recommendedName>
        <fullName evidence="3">DUF1488 domain-containing protein</fullName>
    </recommendedName>
</protein>
<dbReference type="AlphaFoldDB" id="A0A1B7HJY8"/>
<evidence type="ECO:0008006" key="3">
    <source>
        <dbReference type="Google" id="ProtNLM"/>
    </source>
</evidence>
<dbReference type="InterPro" id="IPR036692">
    <property type="entry name" value="Shew3726-like_sf"/>
</dbReference>
<evidence type="ECO:0000313" key="2">
    <source>
        <dbReference type="Proteomes" id="UP000078286"/>
    </source>
</evidence>
<dbReference type="PATRIC" id="fig|1354255.3.peg.3190"/>
<reference evidence="1 2" key="1">
    <citation type="submission" date="2016-04" db="EMBL/GenBank/DDBJ databases">
        <title>ATOL: Assembling a taxonomically balanced genome-scale reconstruction of the evolutionary history of the Enterobacteriaceae.</title>
        <authorList>
            <person name="Plunkett G.III."/>
            <person name="Neeno-Eckwall E.C."/>
            <person name="Glasner J.D."/>
            <person name="Perna N.T."/>
        </authorList>
    </citation>
    <scope>NUCLEOTIDE SEQUENCE [LARGE SCALE GENOMIC DNA]</scope>
    <source>
        <strain evidence="1 2">ATCC 51607</strain>
    </source>
</reference>
<sequence>MNQSIQFPDREQWDDQLLAVRFPALVNGFQVMCGITGETIASRYGGDNKDLWLELFRLNRWDLEDEAEELIAAGEHDSQGCVWLS</sequence>
<dbReference type="SUPFAM" id="SSF160272">
    <property type="entry name" value="Shew3726-like"/>
    <property type="match status" value="1"/>
</dbReference>
<evidence type="ECO:0000313" key="1">
    <source>
        <dbReference type="EMBL" id="OAT15947.1"/>
    </source>
</evidence>
<dbReference type="EMBL" id="LXEO01000048">
    <property type="protein sequence ID" value="OAT15947.1"/>
    <property type="molecule type" value="Genomic_DNA"/>
</dbReference>
<organism evidence="1 2">
    <name type="scientific">Buttiauxella noackiae ATCC 51607</name>
    <dbReference type="NCBI Taxonomy" id="1354255"/>
    <lineage>
        <taxon>Bacteria</taxon>
        <taxon>Pseudomonadati</taxon>
        <taxon>Pseudomonadota</taxon>
        <taxon>Gammaproteobacteria</taxon>
        <taxon>Enterobacterales</taxon>
        <taxon>Enterobacteriaceae</taxon>
        <taxon>Buttiauxella</taxon>
    </lineage>
</organism>